<evidence type="ECO:0000259" key="3">
    <source>
        <dbReference type="PROSITE" id="PS50011"/>
    </source>
</evidence>
<comment type="similarity">
    <text evidence="1">Belongs to the protein kinase superfamily. ADCK protein kinase family.</text>
</comment>
<dbReference type="RefSeq" id="WP_015400831.1">
    <property type="nucleotide sequence ID" value="NC_020302.1"/>
</dbReference>
<reference evidence="4 5" key="1">
    <citation type="journal article" date="2012" name="Stand. Genomic Sci.">
        <title>Genome sequence of the halotolerant bacterium Corynebacterium halotolerans type strain YIM 70093(T) (= DSM 44683(T)).</title>
        <authorList>
            <person name="Ruckert C."/>
            <person name="Albersmeier A."/>
            <person name="Al-Dilaimi A."/>
            <person name="Niehaus K."/>
            <person name="Szczepanowski R."/>
            <person name="Kalinowski J."/>
        </authorList>
    </citation>
    <scope>NUCLEOTIDE SEQUENCE [LARGE SCALE GENOMIC DNA]</scope>
    <source>
        <strain evidence="4">YIM 70093</strain>
    </source>
</reference>
<proteinExistence type="inferred from homology"/>
<organism evidence="4 5">
    <name type="scientific">Corynebacterium halotolerans YIM 70093 = DSM 44683</name>
    <dbReference type="NCBI Taxonomy" id="1121362"/>
    <lineage>
        <taxon>Bacteria</taxon>
        <taxon>Bacillati</taxon>
        <taxon>Actinomycetota</taxon>
        <taxon>Actinomycetes</taxon>
        <taxon>Mycobacteriales</taxon>
        <taxon>Corynebacteriaceae</taxon>
        <taxon>Corynebacterium</taxon>
    </lineage>
</organism>
<dbReference type="AlphaFoldDB" id="M1NSH1"/>
<dbReference type="KEGG" id="chn:A605_07050"/>
<dbReference type="PROSITE" id="PS50011">
    <property type="entry name" value="PROTEIN_KINASE_DOM"/>
    <property type="match status" value="1"/>
</dbReference>
<evidence type="ECO:0000256" key="2">
    <source>
        <dbReference type="SAM" id="Phobius"/>
    </source>
</evidence>
<keyword evidence="2" id="KW-1133">Transmembrane helix</keyword>
<feature type="transmembrane region" description="Helical" evidence="2">
    <location>
        <begin position="91"/>
        <end position="112"/>
    </location>
</feature>
<dbReference type="CDD" id="cd05121">
    <property type="entry name" value="ABC1_ADCK3-like"/>
    <property type="match status" value="1"/>
</dbReference>
<dbReference type="SMART" id="SM00220">
    <property type="entry name" value="S_TKc"/>
    <property type="match status" value="1"/>
</dbReference>
<feature type="transmembrane region" description="Helical" evidence="2">
    <location>
        <begin position="12"/>
        <end position="36"/>
    </location>
</feature>
<gene>
    <name evidence="4" type="ORF">A605_07050</name>
</gene>
<dbReference type="GO" id="GO:0005524">
    <property type="term" value="F:ATP binding"/>
    <property type="evidence" value="ECO:0007669"/>
    <property type="project" value="InterPro"/>
</dbReference>
<feature type="transmembrane region" description="Helical" evidence="2">
    <location>
        <begin position="659"/>
        <end position="684"/>
    </location>
</feature>
<dbReference type="GO" id="GO:0004672">
    <property type="term" value="F:protein kinase activity"/>
    <property type="evidence" value="ECO:0007669"/>
    <property type="project" value="InterPro"/>
</dbReference>
<dbReference type="HOGENOM" id="CLU_006533_0_2_11"/>
<evidence type="ECO:0000256" key="1">
    <source>
        <dbReference type="ARBA" id="ARBA00009670"/>
    </source>
</evidence>
<dbReference type="PATRIC" id="fig|1121362.3.peg.1423"/>
<keyword evidence="2" id="KW-0472">Membrane</keyword>
<dbReference type="EMBL" id="CP003697">
    <property type="protein sequence ID" value="AGF72412.1"/>
    <property type="molecule type" value="Genomic_DNA"/>
</dbReference>
<dbReference type="Proteomes" id="UP000011723">
    <property type="component" value="Chromosome"/>
</dbReference>
<evidence type="ECO:0000313" key="5">
    <source>
        <dbReference type="Proteomes" id="UP000011723"/>
    </source>
</evidence>
<dbReference type="OrthoDB" id="9795390at2"/>
<dbReference type="Gene3D" id="1.10.510.10">
    <property type="entry name" value="Transferase(Phosphotransferase) domain 1"/>
    <property type="match status" value="1"/>
</dbReference>
<dbReference type="PANTHER" id="PTHR10566">
    <property type="entry name" value="CHAPERONE-ACTIVITY OF BC1 COMPLEX CABC1 -RELATED"/>
    <property type="match status" value="1"/>
</dbReference>
<keyword evidence="2" id="KW-0812">Transmembrane</keyword>
<dbReference type="PANTHER" id="PTHR10566:SF113">
    <property type="entry name" value="PROTEIN ACTIVITY OF BC1 COMPLEX KINASE 7, CHLOROPLASTIC"/>
    <property type="match status" value="1"/>
</dbReference>
<feature type="domain" description="Protein kinase" evidence="3">
    <location>
        <begin position="250"/>
        <end position="566"/>
    </location>
</feature>
<dbReference type="InterPro" id="IPR000719">
    <property type="entry name" value="Prot_kinase_dom"/>
</dbReference>
<dbReference type="STRING" id="1121362.A605_07050"/>
<protein>
    <recommendedName>
        <fullName evidence="3">Protein kinase domain-containing protein</fullName>
    </recommendedName>
</protein>
<dbReference type="InterPro" id="IPR011009">
    <property type="entry name" value="Kinase-like_dom_sf"/>
</dbReference>
<name>M1NSH1_9CORY</name>
<feature type="transmembrane region" description="Helical" evidence="2">
    <location>
        <begin position="627"/>
        <end position="647"/>
    </location>
</feature>
<dbReference type="InterPro" id="IPR004147">
    <property type="entry name" value="ABC1_dom"/>
</dbReference>
<dbReference type="eggNOG" id="COG0661">
    <property type="taxonomic scope" value="Bacteria"/>
</dbReference>
<feature type="transmembrane region" description="Helical" evidence="2">
    <location>
        <begin position="48"/>
        <end position="71"/>
    </location>
</feature>
<sequence>MDQFLEQFGTVGSWVTSALLLVLGILLLLGVTWILASVMRRLLGVPVGWPRTTVISLLVVLLTAGLFNTVINQFHTAEGGALSGISPTAGLILLLIALLWMLGFGAATLMILELIAPTGSWPNVFAWVADAGDRRARNRRYRQVLTIFVRNGLTSGVPGFGRHRTRGGESTDDRESLRRTARSLRVALEEAGTTFVKLGQNLSTRTDVLPPEFISELSRLQTQAAPEPWGPIHAALTESLGRDPAEVYAWIDHEPLASASVAQVHRARLTDGTEVVLKIQRPGTREEVTRDSDIVMRLCGWLDRNTGWGRNLGIRQLAARFTESLAEELDYRIEAANMKDLEHALADGPVTMPRVHPEHSSTRLLVMDLMDGTTVGRAGRELSHLPERTRIRLGEELLVSVMHQIMRHGVFHADVHPGNVLLLETDDGPLLGLLDFGAVGHLDAGAQQQLAIVFAALEQGDARVLTDALIELLGRPRDLDDRALERQVGELMIRYRNGLRGGSASELFGRLMAMIVANRFEVPAGVAAAFRALGGAEGTLALITPDLDIVETARTVGSDMTRSQFRPDNLKDAANAVMLETIPLLRKLPRRISHITEDLHDGRLSVNVRVLAHAEDRNFITRLFQQFTIAVLAGFCVLGGIVLIAFGEGGPALTDYLSWQAALGYIVLFAGFLLSLRIVTLVLYHGNRDSLAG</sequence>
<keyword evidence="5" id="KW-1185">Reference proteome</keyword>
<dbReference type="InterPro" id="IPR050154">
    <property type="entry name" value="UbiB_kinase"/>
</dbReference>
<evidence type="ECO:0000313" key="4">
    <source>
        <dbReference type="EMBL" id="AGF72412.1"/>
    </source>
</evidence>
<accession>M1NSH1</accession>
<dbReference type="SUPFAM" id="SSF56112">
    <property type="entry name" value="Protein kinase-like (PK-like)"/>
    <property type="match status" value="1"/>
</dbReference>
<dbReference type="Pfam" id="PF03109">
    <property type="entry name" value="ABC1"/>
    <property type="match status" value="1"/>
</dbReference>